<dbReference type="SUPFAM" id="SSF56112">
    <property type="entry name" value="Protein kinase-like (PK-like)"/>
    <property type="match status" value="1"/>
</dbReference>
<dbReference type="EMBL" id="GL377576">
    <property type="protein sequence ID" value="EFJ30285.1"/>
    <property type="molecule type" value="Genomic_DNA"/>
</dbReference>
<proteinExistence type="predicted"/>
<protein>
    <recommendedName>
        <fullName evidence="4">Protein kinase domain-containing protein</fullName>
    </recommendedName>
</protein>
<dbReference type="AlphaFoldDB" id="D8RDB7"/>
<dbReference type="InParanoid" id="D8RDB7"/>
<evidence type="ECO:0000313" key="3">
    <source>
        <dbReference type="Proteomes" id="UP000001514"/>
    </source>
</evidence>
<dbReference type="InterPro" id="IPR011009">
    <property type="entry name" value="Kinase-like_dom_sf"/>
</dbReference>
<evidence type="ECO:0000313" key="2">
    <source>
        <dbReference type="EMBL" id="EFJ30285.1"/>
    </source>
</evidence>
<evidence type="ECO:0000256" key="1">
    <source>
        <dbReference type="SAM" id="MobiDB-lite"/>
    </source>
</evidence>
<name>D8RDB7_SELML</name>
<accession>D8RDB7</accession>
<reference evidence="2 3" key="1">
    <citation type="journal article" date="2011" name="Science">
        <title>The Selaginella genome identifies genetic changes associated with the evolution of vascular plants.</title>
        <authorList>
            <person name="Banks J.A."/>
            <person name="Nishiyama T."/>
            <person name="Hasebe M."/>
            <person name="Bowman J.L."/>
            <person name="Gribskov M."/>
            <person name="dePamphilis C."/>
            <person name="Albert V.A."/>
            <person name="Aono N."/>
            <person name="Aoyama T."/>
            <person name="Ambrose B.A."/>
            <person name="Ashton N.W."/>
            <person name="Axtell M.J."/>
            <person name="Barker E."/>
            <person name="Barker M.S."/>
            <person name="Bennetzen J.L."/>
            <person name="Bonawitz N.D."/>
            <person name="Chapple C."/>
            <person name="Cheng C."/>
            <person name="Correa L.G."/>
            <person name="Dacre M."/>
            <person name="DeBarry J."/>
            <person name="Dreyer I."/>
            <person name="Elias M."/>
            <person name="Engstrom E.M."/>
            <person name="Estelle M."/>
            <person name="Feng L."/>
            <person name="Finet C."/>
            <person name="Floyd S.K."/>
            <person name="Frommer W.B."/>
            <person name="Fujita T."/>
            <person name="Gramzow L."/>
            <person name="Gutensohn M."/>
            <person name="Harholt J."/>
            <person name="Hattori M."/>
            <person name="Heyl A."/>
            <person name="Hirai T."/>
            <person name="Hiwatashi Y."/>
            <person name="Ishikawa M."/>
            <person name="Iwata M."/>
            <person name="Karol K.G."/>
            <person name="Koehler B."/>
            <person name="Kolukisaoglu U."/>
            <person name="Kubo M."/>
            <person name="Kurata T."/>
            <person name="Lalonde S."/>
            <person name="Li K."/>
            <person name="Li Y."/>
            <person name="Litt A."/>
            <person name="Lyons E."/>
            <person name="Manning G."/>
            <person name="Maruyama T."/>
            <person name="Michael T.P."/>
            <person name="Mikami K."/>
            <person name="Miyazaki S."/>
            <person name="Morinaga S."/>
            <person name="Murata T."/>
            <person name="Mueller-Roeber B."/>
            <person name="Nelson D.R."/>
            <person name="Obara M."/>
            <person name="Oguri Y."/>
            <person name="Olmstead R.G."/>
            <person name="Onodera N."/>
            <person name="Petersen B.L."/>
            <person name="Pils B."/>
            <person name="Prigge M."/>
            <person name="Rensing S.A."/>
            <person name="Riano-Pachon D.M."/>
            <person name="Roberts A.W."/>
            <person name="Sato Y."/>
            <person name="Scheller H.V."/>
            <person name="Schulz B."/>
            <person name="Schulz C."/>
            <person name="Shakirov E.V."/>
            <person name="Shibagaki N."/>
            <person name="Shinohara N."/>
            <person name="Shippen D.E."/>
            <person name="Soerensen I."/>
            <person name="Sotooka R."/>
            <person name="Sugimoto N."/>
            <person name="Sugita M."/>
            <person name="Sumikawa N."/>
            <person name="Tanurdzic M."/>
            <person name="Theissen G."/>
            <person name="Ulvskov P."/>
            <person name="Wakazuki S."/>
            <person name="Weng J.K."/>
            <person name="Willats W.W."/>
            <person name="Wipf D."/>
            <person name="Wolf P.G."/>
            <person name="Yang L."/>
            <person name="Zimmer A.D."/>
            <person name="Zhu Q."/>
            <person name="Mitros T."/>
            <person name="Hellsten U."/>
            <person name="Loque D."/>
            <person name="Otillar R."/>
            <person name="Salamov A."/>
            <person name="Schmutz J."/>
            <person name="Shapiro H."/>
            <person name="Lindquist E."/>
            <person name="Lucas S."/>
            <person name="Rokhsar D."/>
            <person name="Grigoriev I.V."/>
        </authorList>
    </citation>
    <scope>NUCLEOTIDE SEQUENCE [LARGE SCALE GENOMIC DNA]</scope>
</reference>
<gene>
    <name evidence="2" type="ORF">SELMODRAFT_410053</name>
</gene>
<dbReference type="Gramene" id="EFJ30285">
    <property type="protein sequence ID" value="EFJ30285"/>
    <property type="gene ID" value="SELMODRAFT_410053"/>
</dbReference>
<keyword evidence="3" id="KW-1185">Reference proteome</keyword>
<organism evidence="3">
    <name type="scientific">Selaginella moellendorffii</name>
    <name type="common">Spikemoss</name>
    <dbReference type="NCBI Taxonomy" id="88036"/>
    <lineage>
        <taxon>Eukaryota</taxon>
        <taxon>Viridiplantae</taxon>
        <taxon>Streptophyta</taxon>
        <taxon>Embryophyta</taxon>
        <taxon>Tracheophyta</taxon>
        <taxon>Lycopodiopsida</taxon>
        <taxon>Selaginellales</taxon>
        <taxon>Selaginellaceae</taxon>
        <taxon>Selaginella</taxon>
    </lineage>
</organism>
<evidence type="ECO:0008006" key="4">
    <source>
        <dbReference type="Google" id="ProtNLM"/>
    </source>
</evidence>
<dbReference type="Proteomes" id="UP000001514">
    <property type="component" value="Unassembled WGS sequence"/>
</dbReference>
<dbReference type="HOGENOM" id="CLU_1216533_0_0_1"/>
<dbReference type="KEGG" id="smo:SELMODRAFT_410053"/>
<feature type="region of interest" description="Disordered" evidence="1">
    <location>
        <begin position="1"/>
        <end position="23"/>
    </location>
</feature>
<sequence length="228" mass="24026">MPDGGGLSHIAGQARISAGGRRRHGPVELDLAAARLPYPLQELHCAGVGVEVLSSGKLYLQSSKAGKASLPEDQSPRTQASSGLVGNFERAVAHGAHGVQDLQDAVRSITRTPACLSPRSQVLAASGHFPGAVHGDLRLENLLVDRGLTHVVAVDFERGIEGVDRYPLYMNQADVQWLPQPAAFAHDVLGINQKLHPKIVLDIGVTSVSLDKSADPGQRPDGNSKAPA</sequence>